<evidence type="ECO:0000256" key="1">
    <source>
        <dbReference type="SAM" id="MobiDB-lite"/>
    </source>
</evidence>
<dbReference type="AlphaFoldDB" id="A0AAQ3N7Z0"/>
<feature type="non-terminal residue" evidence="2">
    <location>
        <position position="1"/>
    </location>
</feature>
<dbReference type="Proteomes" id="UP001374535">
    <property type="component" value="Chromosome 6"/>
</dbReference>
<reference evidence="2 3" key="1">
    <citation type="journal article" date="2023" name="Life. Sci Alliance">
        <title>Evolutionary insights into 3D genome organization and epigenetic landscape of Vigna mungo.</title>
        <authorList>
            <person name="Junaid A."/>
            <person name="Singh B."/>
            <person name="Bhatia S."/>
        </authorList>
    </citation>
    <scope>NUCLEOTIDE SEQUENCE [LARGE SCALE GENOMIC DNA]</scope>
    <source>
        <strain evidence="2">Urdbean</strain>
    </source>
</reference>
<evidence type="ECO:0000313" key="3">
    <source>
        <dbReference type="Proteomes" id="UP001374535"/>
    </source>
</evidence>
<sequence>DLLQQLTKKTTNPLKSFSVTNETHKSLNLFVQKPVRSLSTENTHLFEIEKRIRDNLRDTNYKQIKQTTTQLCDMVSDSGAASVSEKWHRECERTGAPEAVSKQWHHEQ</sequence>
<accession>A0AAQ3N7Z0</accession>
<feature type="region of interest" description="Disordered" evidence="1">
    <location>
        <begin position="86"/>
        <end position="108"/>
    </location>
</feature>
<evidence type="ECO:0000313" key="2">
    <source>
        <dbReference type="EMBL" id="WVZ04814.1"/>
    </source>
</evidence>
<organism evidence="2 3">
    <name type="scientific">Vigna mungo</name>
    <name type="common">Black gram</name>
    <name type="synonym">Phaseolus mungo</name>
    <dbReference type="NCBI Taxonomy" id="3915"/>
    <lineage>
        <taxon>Eukaryota</taxon>
        <taxon>Viridiplantae</taxon>
        <taxon>Streptophyta</taxon>
        <taxon>Embryophyta</taxon>
        <taxon>Tracheophyta</taxon>
        <taxon>Spermatophyta</taxon>
        <taxon>Magnoliopsida</taxon>
        <taxon>eudicotyledons</taxon>
        <taxon>Gunneridae</taxon>
        <taxon>Pentapetalae</taxon>
        <taxon>rosids</taxon>
        <taxon>fabids</taxon>
        <taxon>Fabales</taxon>
        <taxon>Fabaceae</taxon>
        <taxon>Papilionoideae</taxon>
        <taxon>50 kb inversion clade</taxon>
        <taxon>NPAAA clade</taxon>
        <taxon>indigoferoid/millettioid clade</taxon>
        <taxon>Phaseoleae</taxon>
        <taxon>Vigna</taxon>
    </lineage>
</organism>
<proteinExistence type="predicted"/>
<protein>
    <submittedName>
        <fullName evidence="2">Uncharacterized protein</fullName>
    </submittedName>
</protein>
<gene>
    <name evidence="2" type="ORF">V8G54_018160</name>
</gene>
<name>A0AAQ3N7Z0_VIGMU</name>
<keyword evidence="3" id="KW-1185">Reference proteome</keyword>
<feature type="compositionally biased region" description="Basic and acidic residues" evidence="1">
    <location>
        <begin position="86"/>
        <end position="95"/>
    </location>
</feature>
<dbReference type="EMBL" id="CP144695">
    <property type="protein sequence ID" value="WVZ04814.1"/>
    <property type="molecule type" value="Genomic_DNA"/>
</dbReference>